<dbReference type="AlphaFoldDB" id="A0A1W9HU89"/>
<accession>A0A1W9HU89</accession>
<dbReference type="Proteomes" id="UP000192872">
    <property type="component" value="Unassembled WGS sequence"/>
</dbReference>
<dbReference type="Gene3D" id="1.20.1260.10">
    <property type="match status" value="1"/>
</dbReference>
<comment type="caution">
    <text evidence="3">The sequence shown here is derived from an EMBL/GenBank/DDBJ whole genome shotgun (WGS) entry which is preliminary data.</text>
</comment>
<evidence type="ECO:0000313" key="4">
    <source>
        <dbReference type="Proteomes" id="UP000192872"/>
    </source>
</evidence>
<proteinExistence type="predicted"/>
<name>A0A1W9HU89_9HYPH</name>
<protein>
    <recommendedName>
        <fullName evidence="2">DUF4142 domain-containing protein</fullName>
    </recommendedName>
</protein>
<keyword evidence="1" id="KW-0732">Signal</keyword>
<dbReference type="InterPro" id="IPR012347">
    <property type="entry name" value="Ferritin-like"/>
</dbReference>
<dbReference type="RefSeq" id="WP_376802732.1">
    <property type="nucleotide sequence ID" value="NZ_DBNB01000036.1"/>
</dbReference>
<feature type="chain" id="PRO_5012597047" description="DUF4142 domain-containing protein" evidence="1">
    <location>
        <begin position="24"/>
        <end position="174"/>
    </location>
</feature>
<reference evidence="3 4" key="1">
    <citation type="journal article" date="2017" name="Water Res.">
        <title>Comammox in drinking water systems.</title>
        <authorList>
            <person name="Wang Y."/>
            <person name="Ma L."/>
            <person name="Mao Y."/>
            <person name="Jiang X."/>
            <person name="Xia Y."/>
            <person name="Yu K."/>
            <person name="Li B."/>
            <person name="Zhang T."/>
        </authorList>
    </citation>
    <scope>NUCLEOTIDE SEQUENCE [LARGE SCALE GENOMIC DNA]</scope>
    <source>
        <strain evidence="3">SG_bin8</strain>
    </source>
</reference>
<evidence type="ECO:0000259" key="2">
    <source>
        <dbReference type="Pfam" id="PF13628"/>
    </source>
</evidence>
<organism evidence="3 4">
    <name type="scientific">Candidatus Raskinella chloraquaticus</name>
    <dbReference type="NCBI Taxonomy" id="1951219"/>
    <lineage>
        <taxon>Bacteria</taxon>
        <taxon>Pseudomonadati</taxon>
        <taxon>Pseudomonadota</taxon>
        <taxon>Alphaproteobacteria</taxon>
        <taxon>Hyphomicrobiales</taxon>
        <taxon>Phreatobacteraceae</taxon>
        <taxon>Candidatus Raskinella</taxon>
    </lineage>
</organism>
<evidence type="ECO:0000256" key="1">
    <source>
        <dbReference type="SAM" id="SignalP"/>
    </source>
</evidence>
<dbReference type="STRING" id="1827387.A4S15_12440"/>
<feature type="signal peptide" evidence="1">
    <location>
        <begin position="1"/>
        <end position="23"/>
    </location>
</feature>
<gene>
    <name evidence="3" type="ORF">A4S15_12440</name>
</gene>
<evidence type="ECO:0000313" key="3">
    <source>
        <dbReference type="EMBL" id="OQW51030.1"/>
    </source>
</evidence>
<dbReference type="PANTHER" id="PTHR38593">
    <property type="entry name" value="BLR2558 PROTEIN"/>
    <property type="match status" value="1"/>
</dbReference>
<dbReference type="Pfam" id="PF13628">
    <property type="entry name" value="DUF4142"/>
    <property type="match status" value="1"/>
</dbReference>
<feature type="domain" description="DUF4142" evidence="2">
    <location>
        <begin position="29"/>
        <end position="168"/>
    </location>
</feature>
<dbReference type="PANTHER" id="PTHR38593:SF1">
    <property type="entry name" value="BLR2558 PROTEIN"/>
    <property type="match status" value="1"/>
</dbReference>
<sequence>MTPIKTTLLAGFAVFALTLPAFAQAGLDDLEVAHAAYTADVIDIEYAKLALSKTKNPEIKKFAELMIRDHTAVNEGAAALLKKLGVQAKDNDFSKALLKGFEAKKKELSALDGAAFDRAYAANELAYHQTVNKIVGETWIPTVKNGELKAFLSQALVTFKAHENHAGHMVTAAK</sequence>
<dbReference type="InterPro" id="IPR025419">
    <property type="entry name" value="DUF4142"/>
</dbReference>
<dbReference type="EMBL" id="LWDL01000022">
    <property type="protein sequence ID" value="OQW51030.1"/>
    <property type="molecule type" value="Genomic_DNA"/>
</dbReference>